<comment type="caution">
    <text evidence="4">The sequence shown here is derived from an EMBL/GenBank/DDBJ whole genome shotgun (WGS) entry which is preliminary data.</text>
</comment>
<dbReference type="GO" id="GO:0000166">
    <property type="term" value="F:nucleotide binding"/>
    <property type="evidence" value="ECO:0007669"/>
    <property type="project" value="InterPro"/>
</dbReference>
<dbReference type="Gene3D" id="3.30.360.10">
    <property type="entry name" value="Dihydrodipicolinate Reductase, domain 2"/>
    <property type="match status" value="1"/>
</dbReference>
<organism evidence="4 5">
    <name type="scientific">Mariniphaga sediminis</name>
    <dbReference type="NCBI Taxonomy" id="1628158"/>
    <lineage>
        <taxon>Bacteria</taxon>
        <taxon>Pseudomonadati</taxon>
        <taxon>Bacteroidota</taxon>
        <taxon>Bacteroidia</taxon>
        <taxon>Marinilabiliales</taxon>
        <taxon>Prolixibacteraceae</taxon>
        <taxon>Mariniphaga</taxon>
    </lineage>
</organism>
<keyword evidence="5" id="KW-1185">Reference proteome</keyword>
<feature type="transmembrane region" description="Helical" evidence="1">
    <location>
        <begin position="7"/>
        <end position="24"/>
    </location>
</feature>
<dbReference type="InterPro" id="IPR000683">
    <property type="entry name" value="Gfo/Idh/MocA-like_OxRdtase_N"/>
</dbReference>
<dbReference type="AlphaFoldDB" id="A0A399D686"/>
<dbReference type="Proteomes" id="UP000266441">
    <property type="component" value="Unassembled WGS sequence"/>
</dbReference>
<feature type="domain" description="Gfo/Idh/MocA-like oxidoreductase bacterial type C-terminal" evidence="3">
    <location>
        <begin position="224"/>
        <end position="272"/>
    </location>
</feature>
<dbReference type="Pfam" id="PF01408">
    <property type="entry name" value="GFO_IDH_MocA"/>
    <property type="match status" value="1"/>
</dbReference>
<evidence type="ECO:0000259" key="3">
    <source>
        <dbReference type="Pfam" id="PF19051"/>
    </source>
</evidence>
<dbReference type="InterPro" id="IPR036291">
    <property type="entry name" value="NAD(P)-bd_dom_sf"/>
</dbReference>
<evidence type="ECO:0000259" key="2">
    <source>
        <dbReference type="Pfam" id="PF01408"/>
    </source>
</evidence>
<dbReference type="EMBL" id="QWET01000001">
    <property type="protein sequence ID" value="RIH67016.1"/>
    <property type="molecule type" value="Genomic_DNA"/>
</dbReference>
<feature type="domain" description="Gfo/Idh/MocA-like oxidoreductase bacterial type C-terminal" evidence="3">
    <location>
        <begin position="392"/>
        <end position="466"/>
    </location>
</feature>
<keyword evidence="1" id="KW-0812">Transmembrane</keyword>
<evidence type="ECO:0000256" key="1">
    <source>
        <dbReference type="SAM" id="Phobius"/>
    </source>
</evidence>
<keyword evidence="1" id="KW-0472">Membrane</keyword>
<dbReference type="InterPro" id="IPR043906">
    <property type="entry name" value="Gfo/Idh/MocA_OxRdtase_bact_C"/>
</dbReference>
<dbReference type="PANTHER" id="PTHR43818">
    <property type="entry name" value="BCDNA.GH03377"/>
    <property type="match status" value="1"/>
</dbReference>
<accession>A0A399D686</accession>
<evidence type="ECO:0000313" key="4">
    <source>
        <dbReference type="EMBL" id="RIH67016.1"/>
    </source>
</evidence>
<feature type="domain" description="Gfo/Idh/MocA-like oxidoreductase N-terminal" evidence="2">
    <location>
        <begin position="60"/>
        <end position="178"/>
    </location>
</feature>
<protein>
    <submittedName>
        <fullName evidence="4">Gfo/Idh/MocA family oxidoreductase</fullName>
    </submittedName>
</protein>
<dbReference type="PANTHER" id="PTHR43818:SF5">
    <property type="entry name" value="OXIDOREDUCTASE FAMILY PROTEIN"/>
    <property type="match status" value="1"/>
</dbReference>
<dbReference type="Pfam" id="PF19051">
    <property type="entry name" value="GFO_IDH_MocA_C2"/>
    <property type="match status" value="2"/>
</dbReference>
<reference evidence="4 5" key="1">
    <citation type="journal article" date="2015" name="Int. J. Syst. Evol. Microbiol.">
        <title>Mariniphaga sediminis sp. nov., isolated from coastal sediment.</title>
        <authorList>
            <person name="Wang F.Q."/>
            <person name="Shen Q.Y."/>
            <person name="Chen G.J."/>
            <person name="Du Z.J."/>
        </authorList>
    </citation>
    <scope>NUCLEOTIDE SEQUENCE [LARGE SCALE GENOMIC DNA]</scope>
    <source>
        <strain evidence="4 5">SY21</strain>
    </source>
</reference>
<evidence type="ECO:0000313" key="5">
    <source>
        <dbReference type="Proteomes" id="UP000266441"/>
    </source>
</evidence>
<keyword evidence="1" id="KW-1133">Transmembrane helix</keyword>
<dbReference type="OrthoDB" id="9795543at2"/>
<dbReference type="SUPFAM" id="SSF51735">
    <property type="entry name" value="NAD(P)-binding Rossmann-fold domains"/>
    <property type="match status" value="1"/>
</dbReference>
<dbReference type="Gene3D" id="3.40.50.720">
    <property type="entry name" value="NAD(P)-binding Rossmann-like Domain"/>
    <property type="match status" value="1"/>
</dbReference>
<proteinExistence type="predicted"/>
<dbReference type="RefSeq" id="WP_119348042.1">
    <property type="nucleotide sequence ID" value="NZ_QWET01000001.1"/>
</dbReference>
<sequence>MINRRRFIAKSALIGSGVVISGIYNSAIAKKVNANDKIILGVMGLGGRNLYLIEEFIKQGAEIAYICDVDKRRIANGLKACSGESWQHRTEQDWEVTQASMGQSRIPKTTQDFRKILEDKEVTAMIISPGTHWAPLATIMACQAGKDVYVEKPMSPNVYEGRKMVEAARKYSRIVQVGSQNRSGQYHEKAIEYLKAGNIGKIHYIKVLNMLKGQLGYPGPYPEVSIPSEFDYDMWCGPASKLPYNPKKTGPGVWRYFWEYSGSDSESIHQLDVARWVASALTGIDYPVSVYGKGEVRYPEHVADIPDSLTAIYDYGDITLSLEVDWWTSLIKVPHEIRASKALFPDWQFTGTRIEIYGTNGMMYLGRHGGGWQAFNEKGETIAIMTGNNPVKKHIANFMDCIRTRETPNADVERAHISQAISHMAYIAYRTGNQLLKIDGSTETFIDNNEANKLLARQDGGRSPWKIPDQV</sequence>
<dbReference type="InterPro" id="IPR050463">
    <property type="entry name" value="Gfo/Idh/MocA_oxidrdct_glycsds"/>
</dbReference>
<name>A0A399D686_9BACT</name>
<dbReference type="SUPFAM" id="SSF55347">
    <property type="entry name" value="Glyceraldehyde-3-phosphate dehydrogenase-like, C-terminal domain"/>
    <property type="match status" value="1"/>
</dbReference>
<gene>
    <name evidence="4" type="ORF">D1164_00860</name>
</gene>